<keyword evidence="3" id="KW-0175">Coiled coil</keyword>
<evidence type="ECO:0000256" key="2">
    <source>
        <dbReference type="HAMAP-Rule" id="MF_00274"/>
    </source>
</evidence>
<dbReference type="Gene3D" id="3.30.1310.10">
    <property type="entry name" value="Nucleoid-associated protein YbaB-like domain"/>
    <property type="match status" value="1"/>
</dbReference>
<dbReference type="PANTHER" id="PTHR33449:SF1">
    <property type="entry name" value="NUCLEOID-ASSOCIATED PROTEIN YBAB"/>
    <property type="match status" value="1"/>
</dbReference>
<comment type="subcellular location">
    <subcellularLocation>
        <location evidence="2">Cytoplasm</location>
        <location evidence="2">Nucleoid</location>
    </subcellularLocation>
</comment>
<keyword evidence="2" id="KW-0963">Cytoplasm</keyword>
<evidence type="ECO:0000256" key="1">
    <source>
        <dbReference type="ARBA" id="ARBA00023125"/>
    </source>
</evidence>
<dbReference type="RefSeq" id="WP_160624121.1">
    <property type="nucleotide sequence ID" value="NZ_WUUQ01000001.1"/>
</dbReference>
<dbReference type="GO" id="GO:0005829">
    <property type="term" value="C:cytosol"/>
    <property type="evidence" value="ECO:0007669"/>
    <property type="project" value="TreeGrafter"/>
</dbReference>
<sequence>MNIQGLLKQAQQMQRDMSKVETELKEKKYEKTIGGGAVKVVANGAMKLVDLQLDDSLLKEDRTEIQEMIMTAVNEVLAEAVEDKDSAMNELTAGIKLPGGF</sequence>
<evidence type="ECO:0000313" key="5">
    <source>
        <dbReference type="Proteomes" id="UP000434036"/>
    </source>
</evidence>
<comment type="function">
    <text evidence="2">Binds to DNA and alters its conformation. May be involved in regulation of gene expression, nucleoid organization and DNA protection.</text>
</comment>
<dbReference type="SUPFAM" id="SSF82607">
    <property type="entry name" value="YbaB-like"/>
    <property type="match status" value="1"/>
</dbReference>
<reference evidence="4 5" key="2">
    <citation type="submission" date="2020-01" db="EMBL/GenBank/DDBJ databases">
        <title>Clostridiaceae sp. nov. isolated from the gut of human by culturomics.</title>
        <authorList>
            <person name="Chang Y."/>
        </authorList>
    </citation>
    <scope>NUCLEOTIDE SEQUENCE [LARGE SCALE GENOMIC DNA]</scope>
    <source>
        <strain evidence="4 5">DONG20-135</strain>
    </source>
</reference>
<keyword evidence="5" id="KW-1185">Reference proteome</keyword>
<dbReference type="InterPro" id="IPR036894">
    <property type="entry name" value="YbaB-like_sf"/>
</dbReference>
<comment type="subunit">
    <text evidence="2">Homodimer.</text>
</comment>
<name>A0A6N8U5N8_9FIRM</name>
<proteinExistence type="inferred from homology"/>
<gene>
    <name evidence="4" type="ORF">GSF08_01575</name>
</gene>
<dbReference type="Pfam" id="PF02575">
    <property type="entry name" value="YbaB_DNA_bd"/>
    <property type="match status" value="1"/>
</dbReference>
<dbReference type="EMBL" id="WUUQ01000001">
    <property type="protein sequence ID" value="MXQ72634.1"/>
    <property type="molecule type" value="Genomic_DNA"/>
</dbReference>
<dbReference type="PIRSF" id="PIRSF004555">
    <property type="entry name" value="UCP004555"/>
    <property type="match status" value="1"/>
</dbReference>
<dbReference type="GO" id="GO:0043590">
    <property type="term" value="C:bacterial nucleoid"/>
    <property type="evidence" value="ECO:0007669"/>
    <property type="project" value="UniProtKB-UniRule"/>
</dbReference>
<reference evidence="4 5" key="1">
    <citation type="submission" date="2019-12" db="EMBL/GenBank/DDBJ databases">
        <authorList>
            <person name="Yang R."/>
        </authorList>
    </citation>
    <scope>NUCLEOTIDE SEQUENCE [LARGE SCALE GENOMIC DNA]</scope>
    <source>
        <strain evidence="4 5">DONG20-135</strain>
    </source>
</reference>
<organism evidence="4 5">
    <name type="scientific">Copranaerobaculum intestinale</name>
    <dbReference type="NCBI Taxonomy" id="2692629"/>
    <lineage>
        <taxon>Bacteria</taxon>
        <taxon>Bacillati</taxon>
        <taxon>Bacillota</taxon>
        <taxon>Erysipelotrichia</taxon>
        <taxon>Erysipelotrichales</taxon>
        <taxon>Erysipelotrichaceae</taxon>
        <taxon>Copranaerobaculum</taxon>
    </lineage>
</organism>
<dbReference type="NCBIfam" id="TIGR00103">
    <property type="entry name" value="DNA_YbaB_EbfC"/>
    <property type="match status" value="1"/>
</dbReference>
<keyword evidence="1 2" id="KW-0238">DNA-binding</keyword>
<comment type="similarity">
    <text evidence="2">Belongs to the YbaB/EbfC family.</text>
</comment>
<dbReference type="PANTHER" id="PTHR33449">
    <property type="entry name" value="NUCLEOID-ASSOCIATED PROTEIN YBAB"/>
    <property type="match status" value="1"/>
</dbReference>
<dbReference type="GO" id="GO:0003677">
    <property type="term" value="F:DNA binding"/>
    <property type="evidence" value="ECO:0007669"/>
    <property type="project" value="UniProtKB-UniRule"/>
</dbReference>
<dbReference type="Proteomes" id="UP000434036">
    <property type="component" value="Unassembled WGS sequence"/>
</dbReference>
<evidence type="ECO:0000256" key="3">
    <source>
        <dbReference type="SAM" id="Coils"/>
    </source>
</evidence>
<dbReference type="AlphaFoldDB" id="A0A6N8U5N8"/>
<comment type="caution">
    <text evidence="4">The sequence shown here is derived from an EMBL/GenBank/DDBJ whole genome shotgun (WGS) entry which is preliminary data.</text>
</comment>
<protein>
    <recommendedName>
        <fullName evidence="2">Nucleoid-associated protein GSF08_01575</fullName>
    </recommendedName>
</protein>
<dbReference type="HAMAP" id="MF_00274">
    <property type="entry name" value="DNA_YbaB_EbfC"/>
    <property type="match status" value="1"/>
</dbReference>
<evidence type="ECO:0000313" key="4">
    <source>
        <dbReference type="EMBL" id="MXQ72634.1"/>
    </source>
</evidence>
<accession>A0A6N8U5N8</accession>
<feature type="coiled-coil region" evidence="3">
    <location>
        <begin position="3"/>
        <end position="30"/>
    </location>
</feature>
<dbReference type="InterPro" id="IPR004401">
    <property type="entry name" value="YbaB/EbfC"/>
</dbReference>